<proteinExistence type="inferred from homology"/>
<dbReference type="PANTHER" id="PTHR10381:SF15">
    <property type="entry name" value="CHLOROPLASTIC ATP-DEPENDENT CLP PROTEASE PROTEOLYTIC SUBUNIT 1"/>
    <property type="match status" value="1"/>
</dbReference>
<accession>Q06QW1</accession>
<evidence type="ECO:0000256" key="3">
    <source>
        <dbReference type="ARBA" id="ARBA00022670"/>
    </source>
</evidence>
<dbReference type="MEROPS" id="S14.002"/>
<dbReference type="GO" id="GO:0004176">
    <property type="term" value="F:ATP-dependent peptidase activity"/>
    <property type="evidence" value="ECO:0007669"/>
    <property type="project" value="InterPro"/>
</dbReference>
<comment type="function">
    <text evidence="6">Cleaves peptides in various proteins in a process that requires ATP hydrolysis. Has a chymotrypsin-like activity. Plays a major role in the degradation of misfolded proteins.</text>
</comment>
<dbReference type="Pfam" id="PF00574">
    <property type="entry name" value="CLP_protease"/>
    <property type="match status" value="1"/>
</dbReference>
<keyword evidence="2 9" id="KW-0934">Plastid</keyword>
<protein>
    <recommendedName>
        <fullName evidence="6 7">ATP-dependent Clp protease proteolytic subunit</fullName>
        <ecNumber evidence="6">3.4.21.92</ecNumber>
    </recommendedName>
    <alternativeName>
        <fullName evidence="6">Endopeptidase Clp</fullName>
    </alternativeName>
</protein>
<reference evidence="9" key="1">
    <citation type="submission" date="2006-05" db="EMBL/GenBank/DDBJ databases">
        <authorList>
            <person name="Lee H.-L."/>
            <person name="Jansen R.K."/>
            <person name="Chumley T.W."/>
            <person name="Kim K.-J."/>
        </authorList>
    </citation>
    <scope>NUCLEOTIDE SEQUENCE</scope>
</reference>
<gene>
    <name evidence="6 9" type="primary">clpP</name>
    <name evidence="9" type="ORF">JSC0329</name>
</gene>
<organism evidence="9">
    <name type="scientific">Chrysojasminum subhumile</name>
    <dbReference type="NCBI Taxonomy" id="389176"/>
    <lineage>
        <taxon>Eukaryota</taxon>
        <taxon>Viridiplantae</taxon>
        <taxon>Streptophyta</taxon>
        <taxon>Embryophyta</taxon>
        <taxon>Tracheophyta</taxon>
        <taxon>Spermatophyta</taxon>
        <taxon>Magnoliopsida</taxon>
        <taxon>eudicotyledons</taxon>
        <taxon>Gunneridae</taxon>
        <taxon>Pentapetalae</taxon>
        <taxon>asterids</taxon>
        <taxon>lamiids</taxon>
        <taxon>Lamiales</taxon>
        <taxon>Oleaceae</taxon>
        <taxon>Jasmineae</taxon>
        <taxon>Chrysojasminum</taxon>
    </lineage>
</organism>
<evidence type="ECO:0000313" key="9">
    <source>
        <dbReference type="EMBL" id="ABG74834.1"/>
    </source>
</evidence>
<dbReference type="EMBL" id="DQ673259">
    <property type="protein sequence ID" value="ABG74834.1"/>
    <property type="molecule type" value="Genomic_DNA"/>
</dbReference>
<evidence type="ECO:0000256" key="5">
    <source>
        <dbReference type="ARBA" id="ARBA00022825"/>
    </source>
</evidence>
<feature type="active site" description="Nucleophile" evidence="6">
    <location>
        <position position="121"/>
    </location>
</feature>
<geneLocation type="chloroplast" evidence="9"/>
<dbReference type="GO" id="GO:0051117">
    <property type="term" value="F:ATPase binding"/>
    <property type="evidence" value="ECO:0007669"/>
    <property type="project" value="TreeGrafter"/>
</dbReference>
<evidence type="ECO:0000256" key="2">
    <source>
        <dbReference type="ARBA" id="ARBA00022640"/>
    </source>
</evidence>
<name>Q06QW1_9LAMI</name>
<evidence type="ECO:0000256" key="4">
    <source>
        <dbReference type="ARBA" id="ARBA00022801"/>
    </source>
</evidence>
<comment type="catalytic activity">
    <reaction evidence="6">
        <text>Hydrolysis of proteins to small peptides in the presence of ATP and magnesium. alpha-casein is the usual test substrate. In the absence of ATP, only oligopeptides shorter than five residues are hydrolyzed (such as succinyl-Leu-Tyr-|-NHMec, and Leu-Tyr-Leu-|-Tyr-Trp, in which cleavage of the -Tyr-|-Leu- and -Tyr-|-Trp bonds also occurs).</text>
        <dbReference type="EC" id="3.4.21.92"/>
    </reaction>
</comment>
<evidence type="ECO:0000256" key="7">
    <source>
        <dbReference type="RuleBase" id="RU003567"/>
    </source>
</evidence>
<evidence type="ECO:0000256" key="1">
    <source>
        <dbReference type="ARBA" id="ARBA00007039"/>
    </source>
</evidence>
<dbReference type="InterPro" id="IPR001907">
    <property type="entry name" value="ClpP"/>
</dbReference>
<dbReference type="CDD" id="cd07017">
    <property type="entry name" value="S14_ClpP_2"/>
    <property type="match status" value="1"/>
</dbReference>
<dbReference type="InterPro" id="IPR029045">
    <property type="entry name" value="ClpP/crotonase-like_dom_sf"/>
</dbReference>
<dbReference type="Gene3D" id="3.90.226.10">
    <property type="entry name" value="2-enoyl-CoA Hydratase, Chain A, domain 1"/>
    <property type="match status" value="1"/>
</dbReference>
<comment type="subcellular location">
    <subcellularLocation>
        <location evidence="6">Plastid</location>
        <location evidence="6">Chloroplast stroma</location>
    </subcellularLocation>
</comment>
<dbReference type="PANTHER" id="PTHR10381">
    <property type="entry name" value="ATP-DEPENDENT CLP PROTEASE PROTEOLYTIC SUBUNIT"/>
    <property type="match status" value="1"/>
</dbReference>
<dbReference type="GO" id="GO:0009570">
    <property type="term" value="C:chloroplast stroma"/>
    <property type="evidence" value="ECO:0007669"/>
    <property type="project" value="UniProtKB-SubCell"/>
</dbReference>
<comment type="similarity">
    <text evidence="1 6 7">Belongs to the peptidase S14 family.</text>
</comment>
<dbReference type="GO" id="GO:0009368">
    <property type="term" value="C:endopeptidase Clp complex"/>
    <property type="evidence" value="ECO:0007669"/>
    <property type="project" value="TreeGrafter"/>
</dbReference>
<comment type="subunit">
    <text evidence="6">Component of the chloroplastic Clp protease core complex.</text>
</comment>
<dbReference type="AlphaFoldDB" id="Q06QW1"/>
<evidence type="ECO:0000256" key="6">
    <source>
        <dbReference type="HAMAP-Rule" id="MF_00444"/>
    </source>
</evidence>
<dbReference type="GO" id="GO:0006515">
    <property type="term" value="P:protein quality control for misfolded or incompletely synthesized proteins"/>
    <property type="evidence" value="ECO:0007669"/>
    <property type="project" value="TreeGrafter"/>
</dbReference>
<dbReference type="SUPFAM" id="SSF52096">
    <property type="entry name" value="ClpP/crotonase"/>
    <property type="match status" value="1"/>
</dbReference>
<reference evidence="9" key="2">
    <citation type="journal article" date="2007" name="Mol. Biol. Evol.">
        <title>Gene relocations within chloroplast genomes of Jasminum and Menodora (Oleaceae) are due to multiple, overlapping inversions.</title>
        <authorList>
            <person name="Lee H.-L."/>
            <person name="Jansen R.K."/>
            <person name="Chumley T.W."/>
            <person name="Kim K.-J."/>
        </authorList>
    </citation>
    <scope>NUCLEOTIDE SEQUENCE</scope>
</reference>
<dbReference type="HAMAP" id="MF_00444">
    <property type="entry name" value="ClpP"/>
    <property type="match status" value="1"/>
</dbReference>
<evidence type="ECO:0000256" key="8">
    <source>
        <dbReference type="SAM" id="MobiDB-lite"/>
    </source>
</evidence>
<keyword evidence="4 6" id="KW-0378">Hydrolase</keyword>
<feature type="active site" evidence="6">
    <location>
        <position position="147"/>
    </location>
</feature>
<dbReference type="EC" id="3.4.21.92" evidence="6"/>
<dbReference type="PRINTS" id="PR00127">
    <property type="entry name" value="CLPPROTEASEP"/>
</dbReference>
<dbReference type="GO" id="GO:0004252">
    <property type="term" value="F:serine-type endopeptidase activity"/>
    <property type="evidence" value="ECO:0007669"/>
    <property type="project" value="UniProtKB-UniRule"/>
</dbReference>
<keyword evidence="3 6" id="KW-0645">Protease</keyword>
<feature type="region of interest" description="Disordered" evidence="8">
    <location>
        <begin position="13"/>
        <end position="34"/>
    </location>
</feature>
<dbReference type="InterPro" id="IPR023562">
    <property type="entry name" value="ClpP/TepA"/>
</dbReference>
<keyword evidence="5 6" id="KW-0720">Serine protease</keyword>
<sequence length="229" mass="26406">MPIGVPQVLYEFSDDDYDYDDDYDDDYDAEEEDEDDEWVDVYTRLYQEGVLFLADEIDSELSNEIISAMLYLNMVDPTQDQYVFINSPGGSILYGMGIYDTMEFVSADADVHTICFGVARSMASLLLVGGVENKRMAFPHAIRVMIHQPAVSRIVARSKRLLREVEFLKSLKRDIIAEYAERTGQPLWVIERDIERDHFMSAREAKGYGIVDEIVDEFPTLEFDEFDEI</sequence>
<keyword evidence="9" id="KW-0150">Chloroplast</keyword>